<feature type="region of interest" description="Disordered" evidence="1">
    <location>
        <begin position="72"/>
        <end position="93"/>
    </location>
</feature>
<evidence type="ECO:0000313" key="3">
    <source>
        <dbReference type="Proteomes" id="UP000615593"/>
    </source>
</evidence>
<evidence type="ECO:0000256" key="1">
    <source>
        <dbReference type="SAM" id="MobiDB-lite"/>
    </source>
</evidence>
<keyword evidence="3" id="KW-1185">Reference proteome</keyword>
<comment type="caution">
    <text evidence="2">The sequence shown here is derived from an EMBL/GenBank/DDBJ whole genome shotgun (WGS) entry which is preliminary data.</text>
</comment>
<protein>
    <submittedName>
        <fullName evidence="2">Uncharacterized protein</fullName>
    </submittedName>
</protein>
<dbReference type="GeneID" id="94369657"/>
<proteinExistence type="predicted"/>
<gene>
    <name evidence="2" type="ORF">GCM10008088_19920</name>
</gene>
<dbReference type="Proteomes" id="UP000615593">
    <property type="component" value="Unassembled WGS sequence"/>
</dbReference>
<evidence type="ECO:0000313" key="2">
    <source>
        <dbReference type="EMBL" id="GGZ58367.1"/>
    </source>
</evidence>
<sequence length="93" mass="11066">MERRDFTTYLLATEETSFRISYFKELFNPKDLAEILDSLSETGIVEVDWDKKLIIKKLDVEKILISKNKLKRKKSEKPSYMKADQTEINKPYM</sequence>
<dbReference type="EMBL" id="BMWY01000005">
    <property type="protein sequence ID" value="GGZ58367.1"/>
    <property type="molecule type" value="Genomic_DNA"/>
</dbReference>
<reference evidence="3" key="1">
    <citation type="journal article" date="2019" name="Int. J. Syst. Evol. Microbiol.">
        <title>The Global Catalogue of Microorganisms (GCM) 10K type strain sequencing project: providing services to taxonomists for standard genome sequencing and annotation.</title>
        <authorList>
            <consortium name="The Broad Institute Genomics Platform"/>
            <consortium name="The Broad Institute Genome Sequencing Center for Infectious Disease"/>
            <person name="Wu L."/>
            <person name="Ma J."/>
        </authorList>
    </citation>
    <scope>NUCLEOTIDE SEQUENCE [LARGE SCALE GENOMIC DNA]</scope>
    <source>
        <strain evidence="3">KCTC 12708</strain>
    </source>
</reference>
<dbReference type="RefSeq" id="WP_027884539.1">
    <property type="nucleotide sequence ID" value="NZ_BMWY01000005.1"/>
</dbReference>
<name>A0ABQ3BV10_9FLAO</name>
<accession>A0ABQ3BV10</accession>
<feature type="compositionally biased region" description="Basic and acidic residues" evidence="1">
    <location>
        <begin position="76"/>
        <end position="87"/>
    </location>
</feature>
<organism evidence="2 3">
    <name type="scientific">Mesonia mobilis</name>
    <dbReference type="NCBI Taxonomy" id="369791"/>
    <lineage>
        <taxon>Bacteria</taxon>
        <taxon>Pseudomonadati</taxon>
        <taxon>Bacteroidota</taxon>
        <taxon>Flavobacteriia</taxon>
        <taxon>Flavobacteriales</taxon>
        <taxon>Flavobacteriaceae</taxon>
        <taxon>Mesonia</taxon>
    </lineage>
</organism>